<keyword evidence="17" id="KW-1185">Reference proteome</keyword>
<evidence type="ECO:0000256" key="13">
    <source>
        <dbReference type="ARBA" id="ARBA00048830"/>
    </source>
</evidence>
<dbReference type="AlphaFoldDB" id="A0A8C0C266"/>
<dbReference type="EC" id="2.7.7.19" evidence="5"/>
<feature type="domain" description="Poly(A) polymerase central" evidence="14">
    <location>
        <begin position="96"/>
        <end position="152"/>
    </location>
</feature>
<comment type="cofactor">
    <cofactor evidence="1">
        <name>Mn(2+)</name>
        <dbReference type="ChEBI" id="CHEBI:29035"/>
    </cofactor>
</comment>
<evidence type="ECO:0000256" key="2">
    <source>
        <dbReference type="ARBA" id="ARBA00001946"/>
    </source>
</evidence>
<keyword evidence="7" id="KW-0808">Transferase</keyword>
<keyword evidence="8" id="KW-0479">Metal-binding</keyword>
<evidence type="ECO:0000256" key="1">
    <source>
        <dbReference type="ARBA" id="ARBA00001936"/>
    </source>
</evidence>
<evidence type="ECO:0000256" key="10">
    <source>
        <dbReference type="ARBA" id="ARBA00022840"/>
    </source>
</evidence>
<reference evidence="16" key="2">
    <citation type="submission" date="2025-09" db="UniProtKB">
        <authorList>
            <consortium name="Ensembl"/>
        </authorList>
    </citation>
    <scope>IDENTIFICATION</scope>
</reference>
<evidence type="ECO:0000256" key="4">
    <source>
        <dbReference type="ARBA" id="ARBA00010912"/>
    </source>
</evidence>
<protein>
    <recommendedName>
        <fullName evidence="5">polynucleotide adenylyltransferase</fullName>
        <ecNumber evidence="5">2.7.7.19</ecNumber>
    </recommendedName>
</protein>
<evidence type="ECO:0000256" key="6">
    <source>
        <dbReference type="ARBA" id="ARBA00022664"/>
    </source>
</evidence>
<dbReference type="PANTHER" id="PTHR10682:SF6">
    <property type="entry name" value="POLY(A) POLYMERASE GAMMA"/>
    <property type="match status" value="1"/>
</dbReference>
<evidence type="ECO:0000256" key="8">
    <source>
        <dbReference type="ARBA" id="ARBA00022723"/>
    </source>
</evidence>
<comment type="subcellular location">
    <subcellularLocation>
        <location evidence="3">Nucleus</location>
    </subcellularLocation>
</comment>
<dbReference type="Pfam" id="PF04928">
    <property type="entry name" value="PAP_central"/>
    <property type="match status" value="1"/>
</dbReference>
<dbReference type="GO" id="GO:0005634">
    <property type="term" value="C:nucleus"/>
    <property type="evidence" value="ECO:0007669"/>
    <property type="project" value="UniProtKB-SubCell"/>
</dbReference>
<sequence>MVENKNTGGCKTCFLTQLSSPLQAVEDAYVPVVMFEFDGIEIDLVFARLSVPTVSGNLDLRDDSHLRNLDIICIQSLNGCRVTDEILHIVPNKENFWLTLCAIKLVSIVGCGIYSNMLGFLGGIFWAVLVARTCWLYPNTLDSTLVNKFLFFSKR</sequence>
<dbReference type="SUPFAM" id="SSF81301">
    <property type="entry name" value="Nucleotidyltransferase"/>
    <property type="match status" value="1"/>
</dbReference>
<dbReference type="InterPro" id="IPR007012">
    <property type="entry name" value="PolA_pol_cen_dom"/>
</dbReference>
<evidence type="ECO:0000313" key="16">
    <source>
        <dbReference type="Ensembl" id="ENSBJAP00000025485.1"/>
    </source>
</evidence>
<dbReference type="GO" id="GO:0046872">
    <property type="term" value="F:metal ion binding"/>
    <property type="evidence" value="ECO:0007669"/>
    <property type="project" value="UniProtKB-KW"/>
</dbReference>
<proteinExistence type="inferred from homology"/>
<dbReference type="Ensembl" id="ENSBJAT00000026183.1">
    <property type="protein sequence ID" value="ENSBJAP00000025485.1"/>
    <property type="gene ID" value="ENSBJAG00000016230.1"/>
</dbReference>
<comment type="similarity">
    <text evidence="4">Belongs to the poly(A) polymerase family.</text>
</comment>
<keyword evidence="11" id="KW-0460">Magnesium</keyword>
<accession>A0A8C0C266</accession>
<reference evidence="16" key="1">
    <citation type="submission" date="2025-08" db="UniProtKB">
        <authorList>
            <consortium name="Ensembl"/>
        </authorList>
    </citation>
    <scope>IDENTIFICATION</scope>
</reference>
<dbReference type="InterPro" id="IPR043519">
    <property type="entry name" value="NT_sf"/>
</dbReference>
<dbReference type="Gene3D" id="3.30.460.10">
    <property type="entry name" value="Beta Polymerase, domain 2"/>
    <property type="match status" value="1"/>
</dbReference>
<keyword evidence="12" id="KW-0539">Nucleus</keyword>
<keyword evidence="6" id="KW-0507">mRNA processing</keyword>
<evidence type="ECO:0000256" key="11">
    <source>
        <dbReference type="ARBA" id="ARBA00022842"/>
    </source>
</evidence>
<organism evidence="16 17">
    <name type="scientific">Buteo japonicus</name>
    <dbReference type="NCBI Taxonomy" id="224669"/>
    <lineage>
        <taxon>Eukaryota</taxon>
        <taxon>Metazoa</taxon>
        <taxon>Chordata</taxon>
        <taxon>Craniata</taxon>
        <taxon>Vertebrata</taxon>
        <taxon>Euteleostomi</taxon>
        <taxon>Archelosauria</taxon>
        <taxon>Archosauria</taxon>
        <taxon>Dinosauria</taxon>
        <taxon>Saurischia</taxon>
        <taxon>Theropoda</taxon>
        <taxon>Coelurosauria</taxon>
        <taxon>Aves</taxon>
        <taxon>Neognathae</taxon>
        <taxon>Neoaves</taxon>
        <taxon>Telluraves</taxon>
        <taxon>Accipitrimorphae</taxon>
        <taxon>Accipitriformes</taxon>
        <taxon>Accipitridae</taxon>
        <taxon>Accipitrinae</taxon>
        <taxon>Buteo</taxon>
    </lineage>
</organism>
<evidence type="ECO:0000256" key="7">
    <source>
        <dbReference type="ARBA" id="ARBA00022679"/>
    </source>
</evidence>
<dbReference type="GO" id="GO:1990817">
    <property type="term" value="F:poly(A) RNA polymerase activity"/>
    <property type="evidence" value="ECO:0007669"/>
    <property type="project" value="UniProtKB-EC"/>
</dbReference>
<keyword evidence="9" id="KW-0547">Nucleotide-binding</keyword>
<comment type="cofactor">
    <cofactor evidence="2">
        <name>Mg(2+)</name>
        <dbReference type="ChEBI" id="CHEBI:18420"/>
    </cofactor>
</comment>
<dbReference type="Pfam" id="PF20750">
    <property type="entry name" value="PAP_NTPase"/>
    <property type="match status" value="1"/>
</dbReference>
<evidence type="ECO:0000259" key="14">
    <source>
        <dbReference type="Pfam" id="PF04928"/>
    </source>
</evidence>
<evidence type="ECO:0000313" key="17">
    <source>
        <dbReference type="Proteomes" id="UP000694555"/>
    </source>
</evidence>
<name>A0A8C0C266_9AVES</name>
<evidence type="ECO:0000256" key="9">
    <source>
        <dbReference type="ARBA" id="ARBA00022741"/>
    </source>
</evidence>
<dbReference type="PANTHER" id="PTHR10682">
    <property type="entry name" value="POLY A POLYMERASE"/>
    <property type="match status" value="1"/>
</dbReference>
<evidence type="ECO:0000259" key="15">
    <source>
        <dbReference type="Pfam" id="PF20750"/>
    </source>
</evidence>
<dbReference type="InterPro" id="IPR048840">
    <property type="entry name" value="PolA_pol_NTPase"/>
</dbReference>
<dbReference type="Proteomes" id="UP000694555">
    <property type="component" value="Unplaced"/>
</dbReference>
<dbReference type="Gene3D" id="1.10.1410.10">
    <property type="match status" value="1"/>
</dbReference>
<evidence type="ECO:0000256" key="12">
    <source>
        <dbReference type="ARBA" id="ARBA00023242"/>
    </source>
</evidence>
<dbReference type="GO" id="GO:0005524">
    <property type="term" value="F:ATP binding"/>
    <property type="evidence" value="ECO:0007669"/>
    <property type="project" value="UniProtKB-KW"/>
</dbReference>
<feature type="domain" description="Poly(A) polymerase nucleotidyltransferase" evidence="15">
    <location>
        <begin position="21"/>
        <end position="90"/>
    </location>
</feature>
<evidence type="ECO:0000256" key="3">
    <source>
        <dbReference type="ARBA" id="ARBA00004123"/>
    </source>
</evidence>
<keyword evidence="10" id="KW-0067">ATP-binding</keyword>
<evidence type="ECO:0000256" key="5">
    <source>
        <dbReference type="ARBA" id="ARBA00012388"/>
    </source>
</evidence>
<dbReference type="SUPFAM" id="SSF81631">
    <property type="entry name" value="PAP/OAS1 substrate-binding domain"/>
    <property type="match status" value="1"/>
</dbReference>
<comment type="catalytic activity">
    <reaction evidence="13">
        <text>RNA(n) + ATP = RNA(n)-3'-adenine ribonucleotide + diphosphate</text>
        <dbReference type="Rhea" id="RHEA:11332"/>
        <dbReference type="Rhea" id="RHEA-COMP:14527"/>
        <dbReference type="Rhea" id="RHEA-COMP:17347"/>
        <dbReference type="ChEBI" id="CHEBI:30616"/>
        <dbReference type="ChEBI" id="CHEBI:33019"/>
        <dbReference type="ChEBI" id="CHEBI:140395"/>
        <dbReference type="ChEBI" id="CHEBI:173115"/>
        <dbReference type="EC" id="2.7.7.19"/>
    </reaction>
</comment>
<dbReference type="GO" id="GO:0006397">
    <property type="term" value="P:mRNA processing"/>
    <property type="evidence" value="ECO:0007669"/>
    <property type="project" value="UniProtKB-KW"/>
</dbReference>